<feature type="domain" description="Ferric oxidoreductase" evidence="8">
    <location>
        <begin position="65"/>
        <end position="186"/>
    </location>
</feature>
<feature type="transmembrane region" description="Helical" evidence="7">
    <location>
        <begin position="171"/>
        <end position="195"/>
    </location>
</feature>
<dbReference type="AlphaFoldDB" id="A0AAD9V1N5"/>
<comment type="subcellular location">
    <subcellularLocation>
        <location evidence="1">Membrane</location>
        <topology evidence="1">Multi-pass membrane protein</topology>
    </subcellularLocation>
</comment>
<dbReference type="GO" id="GO:0042554">
    <property type="term" value="P:superoxide anion generation"/>
    <property type="evidence" value="ECO:0007669"/>
    <property type="project" value="TreeGrafter"/>
</dbReference>
<name>A0AAD9V1N5_ACRCE</name>
<evidence type="ECO:0000256" key="7">
    <source>
        <dbReference type="SAM" id="Phobius"/>
    </source>
</evidence>
<keyword evidence="5 7" id="KW-0472">Membrane</keyword>
<feature type="transmembrane region" description="Helical" evidence="7">
    <location>
        <begin position="102"/>
        <end position="119"/>
    </location>
</feature>
<feature type="domain" description="Ferric reductase NAD binding" evidence="10">
    <location>
        <begin position="335"/>
        <end position="419"/>
    </location>
</feature>
<comment type="catalytic activity">
    <reaction evidence="6">
        <text>NADPH + 2 O2 = 2 superoxide + NADP(+) + H(+)</text>
        <dbReference type="Rhea" id="RHEA:63180"/>
        <dbReference type="ChEBI" id="CHEBI:15378"/>
        <dbReference type="ChEBI" id="CHEBI:15379"/>
        <dbReference type="ChEBI" id="CHEBI:18421"/>
        <dbReference type="ChEBI" id="CHEBI:57783"/>
        <dbReference type="ChEBI" id="CHEBI:58349"/>
    </reaction>
</comment>
<dbReference type="GO" id="GO:0016175">
    <property type="term" value="F:superoxide-generating NAD(P)H oxidase activity"/>
    <property type="evidence" value="ECO:0007669"/>
    <property type="project" value="TreeGrafter"/>
</dbReference>
<evidence type="ECO:0000313" key="11">
    <source>
        <dbReference type="EMBL" id="KAK2558019.1"/>
    </source>
</evidence>
<evidence type="ECO:0000256" key="6">
    <source>
        <dbReference type="ARBA" id="ARBA00049908"/>
    </source>
</evidence>
<sequence>MFAISVIPESQFKGLHSPALNRVFRLQSIRLSSEVAGCVRVVSTSCSLNKDKEAANMEKLLKTRKILHKLLRVCHKSIGPVAVFAIATAIFLRSYYKYKYYLQYYYLYGMLGVIARLFGRVCDENIWFHKTCAVIIIVTTVPGLTGTAMVLILLAMIVTSTTAVRQASYEVFWYTHHLFVVFFLLLFVHGFGGVIKHQVNLDTHFPGCNSMKINGSTIGDTGNVTWCSQKPIFEADKPEAWMWCMVPLFLYAMERLIRGYVYVKCQEVSKFEWHPFTLTLCPSAEDFTFSIHCKILGDWTERFAHHLLHTPAEERQRPSEDEKHSTRYSKINYKVSVCIATGIGVTPFAAIMNDLRLKITSRSPVKLRRLYFVWVCKRIKSFQWFVELLYYIHVQLWEANRPDFLICNFYFTGSQQSQNEV</sequence>
<reference evidence="11" key="2">
    <citation type="journal article" date="2023" name="Science">
        <title>Genomic signatures of disease resistance in endangered staghorn corals.</title>
        <authorList>
            <person name="Vollmer S.V."/>
            <person name="Selwyn J.D."/>
            <person name="Despard B.A."/>
            <person name="Roesel C.L."/>
        </authorList>
    </citation>
    <scope>NUCLEOTIDE SEQUENCE</scope>
    <source>
        <strain evidence="11">K2</strain>
    </source>
</reference>
<keyword evidence="2 7" id="KW-0812">Transmembrane</keyword>
<evidence type="ECO:0000256" key="4">
    <source>
        <dbReference type="ARBA" id="ARBA00023002"/>
    </source>
</evidence>
<dbReference type="InterPro" id="IPR050369">
    <property type="entry name" value="RBOH/FRE"/>
</dbReference>
<proteinExistence type="predicted"/>
<dbReference type="PANTHER" id="PTHR11972:SF153">
    <property type="entry name" value="SUPEROXIDE-GENERATING NADPH OXIDASE HEAVY CHAIN SUBUNIT A"/>
    <property type="match status" value="1"/>
</dbReference>
<keyword evidence="4" id="KW-0560">Oxidoreductase</keyword>
<reference evidence="11" key="1">
    <citation type="journal article" date="2023" name="G3 (Bethesda)">
        <title>Whole genome assembly and annotation of the endangered Caribbean coral Acropora cervicornis.</title>
        <authorList>
            <person name="Selwyn J.D."/>
            <person name="Vollmer S.V."/>
        </authorList>
    </citation>
    <scope>NUCLEOTIDE SEQUENCE</scope>
    <source>
        <strain evidence="11">K2</strain>
    </source>
</reference>
<dbReference type="Gene3D" id="3.40.50.80">
    <property type="entry name" value="Nucleotide-binding domain of ferredoxin-NADP reductase (FNR) module"/>
    <property type="match status" value="1"/>
</dbReference>
<accession>A0AAD9V1N5</accession>
<dbReference type="Pfam" id="PF01794">
    <property type="entry name" value="Ferric_reduct"/>
    <property type="match status" value="1"/>
</dbReference>
<keyword evidence="12" id="KW-1185">Reference proteome</keyword>
<evidence type="ECO:0000259" key="9">
    <source>
        <dbReference type="Pfam" id="PF08022"/>
    </source>
</evidence>
<dbReference type="InterPro" id="IPR013121">
    <property type="entry name" value="Fe_red_NAD-bd_6"/>
</dbReference>
<dbReference type="EMBL" id="JARQWQ010000046">
    <property type="protein sequence ID" value="KAK2558019.1"/>
    <property type="molecule type" value="Genomic_DNA"/>
</dbReference>
<dbReference type="GO" id="GO:0043020">
    <property type="term" value="C:NADPH oxidase complex"/>
    <property type="evidence" value="ECO:0007669"/>
    <property type="project" value="TreeGrafter"/>
</dbReference>
<dbReference type="InterPro" id="IPR013112">
    <property type="entry name" value="FAD-bd_8"/>
</dbReference>
<dbReference type="PRINTS" id="PR00466">
    <property type="entry name" value="GP91PHOX"/>
</dbReference>
<dbReference type="Proteomes" id="UP001249851">
    <property type="component" value="Unassembled WGS sequence"/>
</dbReference>
<evidence type="ECO:0000313" key="12">
    <source>
        <dbReference type="Proteomes" id="UP001249851"/>
    </source>
</evidence>
<feature type="domain" description="FAD-binding 8" evidence="9">
    <location>
        <begin position="260"/>
        <end position="312"/>
    </location>
</feature>
<dbReference type="GO" id="GO:0006952">
    <property type="term" value="P:defense response"/>
    <property type="evidence" value="ECO:0007669"/>
    <property type="project" value="TreeGrafter"/>
</dbReference>
<comment type="caution">
    <text evidence="11">The sequence shown here is derived from an EMBL/GenBank/DDBJ whole genome shotgun (WGS) entry which is preliminary data.</text>
</comment>
<dbReference type="InterPro" id="IPR039261">
    <property type="entry name" value="FNR_nucleotide-bd"/>
</dbReference>
<dbReference type="InterPro" id="IPR000778">
    <property type="entry name" value="Cyt_b245_heavy_chain"/>
</dbReference>
<dbReference type="Pfam" id="PF08022">
    <property type="entry name" value="FAD_binding_8"/>
    <property type="match status" value="1"/>
</dbReference>
<dbReference type="PANTHER" id="PTHR11972">
    <property type="entry name" value="NADPH OXIDASE"/>
    <property type="match status" value="1"/>
</dbReference>
<evidence type="ECO:0000256" key="3">
    <source>
        <dbReference type="ARBA" id="ARBA00022989"/>
    </source>
</evidence>
<feature type="transmembrane region" description="Helical" evidence="7">
    <location>
        <begin position="78"/>
        <end position="96"/>
    </location>
</feature>
<organism evidence="11 12">
    <name type="scientific">Acropora cervicornis</name>
    <name type="common">Staghorn coral</name>
    <dbReference type="NCBI Taxonomy" id="6130"/>
    <lineage>
        <taxon>Eukaryota</taxon>
        <taxon>Metazoa</taxon>
        <taxon>Cnidaria</taxon>
        <taxon>Anthozoa</taxon>
        <taxon>Hexacorallia</taxon>
        <taxon>Scleractinia</taxon>
        <taxon>Astrocoeniina</taxon>
        <taxon>Acroporidae</taxon>
        <taxon>Acropora</taxon>
    </lineage>
</organism>
<dbReference type="SUPFAM" id="SSF52343">
    <property type="entry name" value="Ferredoxin reductase-like, C-terminal NADP-linked domain"/>
    <property type="match status" value="1"/>
</dbReference>
<feature type="transmembrane region" description="Helical" evidence="7">
    <location>
        <begin position="131"/>
        <end position="159"/>
    </location>
</feature>
<gene>
    <name evidence="11" type="ORF">P5673_019587</name>
</gene>
<dbReference type="Pfam" id="PF08030">
    <property type="entry name" value="NAD_binding_6"/>
    <property type="match status" value="1"/>
</dbReference>
<evidence type="ECO:0000256" key="2">
    <source>
        <dbReference type="ARBA" id="ARBA00022692"/>
    </source>
</evidence>
<protein>
    <submittedName>
        <fullName evidence="11">NADPH oxidase 4</fullName>
    </submittedName>
</protein>
<evidence type="ECO:0000259" key="8">
    <source>
        <dbReference type="Pfam" id="PF01794"/>
    </source>
</evidence>
<dbReference type="CDD" id="cd06186">
    <property type="entry name" value="NOX_Duox_like_FAD_NADP"/>
    <property type="match status" value="1"/>
</dbReference>
<keyword evidence="3 7" id="KW-1133">Transmembrane helix</keyword>
<evidence type="ECO:0000256" key="1">
    <source>
        <dbReference type="ARBA" id="ARBA00004141"/>
    </source>
</evidence>
<evidence type="ECO:0000259" key="10">
    <source>
        <dbReference type="Pfam" id="PF08030"/>
    </source>
</evidence>
<dbReference type="InterPro" id="IPR013130">
    <property type="entry name" value="Fe3_Rdtase_TM_dom"/>
</dbReference>
<evidence type="ECO:0000256" key="5">
    <source>
        <dbReference type="ARBA" id="ARBA00023136"/>
    </source>
</evidence>